<evidence type="ECO:0000256" key="1">
    <source>
        <dbReference type="ARBA" id="ARBA00022614"/>
    </source>
</evidence>
<evidence type="ECO:0000256" key="3">
    <source>
        <dbReference type="SAM" id="MobiDB-lite"/>
    </source>
</evidence>
<evidence type="ECO:0000256" key="2">
    <source>
        <dbReference type="ARBA" id="ARBA00022737"/>
    </source>
</evidence>
<protein>
    <recommendedName>
        <fullName evidence="6">Leucine-rich repeat-containing protein 40</fullName>
    </recommendedName>
</protein>
<dbReference type="Proteomes" id="UP000824469">
    <property type="component" value="Unassembled WGS sequence"/>
</dbReference>
<dbReference type="PANTHER" id="PTHR48051:SF1">
    <property type="entry name" value="RAS SUPPRESSOR PROTEIN 1"/>
    <property type="match status" value="1"/>
</dbReference>
<dbReference type="Pfam" id="PF13855">
    <property type="entry name" value="LRR_8"/>
    <property type="match status" value="2"/>
</dbReference>
<organism evidence="4 5">
    <name type="scientific">Taxus chinensis</name>
    <name type="common">Chinese yew</name>
    <name type="synonym">Taxus wallichiana var. chinensis</name>
    <dbReference type="NCBI Taxonomy" id="29808"/>
    <lineage>
        <taxon>Eukaryota</taxon>
        <taxon>Viridiplantae</taxon>
        <taxon>Streptophyta</taxon>
        <taxon>Embryophyta</taxon>
        <taxon>Tracheophyta</taxon>
        <taxon>Spermatophyta</taxon>
        <taxon>Pinopsida</taxon>
        <taxon>Pinidae</taxon>
        <taxon>Conifers II</taxon>
        <taxon>Cupressales</taxon>
        <taxon>Taxaceae</taxon>
        <taxon>Taxus</taxon>
    </lineage>
</organism>
<reference evidence="4 5" key="1">
    <citation type="journal article" date="2021" name="Nat. Plants">
        <title>The Taxus genome provides insights into paclitaxel biosynthesis.</title>
        <authorList>
            <person name="Xiong X."/>
            <person name="Gou J."/>
            <person name="Liao Q."/>
            <person name="Li Y."/>
            <person name="Zhou Q."/>
            <person name="Bi G."/>
            <person name="Li C."/>
            <person name="Du R."/>
            <person name="Wang X."/>
            <person name="Sun T."/>
            <person name="Guo L."/>
            <person name="Liang H."/>
            <person name="Lu P."/>
            <person name="Wu Y."/>
            <person name="Zhang Z."/>
            <person name="Ro D.K."/>
            <person name="Shang Y."/>
            <person name="Huang S."/>
            <person name="Yan J."/>
        </authorList>
    </citation>
    <scope>NUCLEOTIDE SEQUENCE [LARGE SCALE GENOMIC DNA]</scope>
    <source>
        <strain evidence="4">Ta-2019</strain>
    </source>
</reference>
<dbReference type="GO" id="GO:0005737">
    <property type="term" value="C:cytoplasm"/>
    <property type="evidence" value="ECO:0007669"/>
    <property type="project" value="TreeGrafter"/>
</dbReference>
<evidence type="ECO:0000313" key="4">
    <source>
        <dbReference type="EMBL" id="KAH9309271.1"/>
    </source>
</evidence>
<dbReference type="InterPro" id="IPR050216">
    <property type="entry name" value="LRR_domain-containing"/>
</dbReference>
<keyword evidence="5" id="KW-1185">Reference proteome</keyword>
<dbReference type="InterPro" id="IPR032675">
    <property type="entry name" value="LRR_dom_sf"/>
</dbReference>
<dbReference type="EMBL" id="JAHRHJ020000007">
    <property type="protein sequence ID" value="KAH9309271.1"/>
    <property type="molecule type" value="Genomic_DNA"/>
</dbReference>
<dbReference type="PANTHER" id="PTHR48051">
    <property type="match status" value="1"/>
</dbReference>
<keyword evidence="1" id="KW-0433">Leucine-rich repeat</keyword>
<dbReference type="AlphaFoldDB" id="A0AA38FRC8"/>
<dbReference type="InterPro" id="IPR003591">
    <property type="entry name" value="Leu-rich_rpt_typical-subtyp"/>
</dbReference>
<gene>
    <name evidence="4" type="ORF">KI387_037182</name>
</gene>
<dbReference type="Gene3D" id="3.80.10.10">
    <property type="entry name" value="Ribonuclease Inhibitor"/>
    <property type="match status" value="1"/>
</dbReference>
<dbReference type="InterPro" id="IPR001611">
    <property type="entry name" value="Leu-rich_rpt"/>
</dbReference>
<sequence>SFSDGGPIKKDSPLPVSRKRLEVNPTRKPNLEKATEITRLQRWKATGVISLSESGLEVIPEDVFVVGVSTRVLDIGNNCLQEVPVEIGSLRNLQKLRLTANDLSDDRLKWQGLVSLKCLTVLALHCNRLSQLPPEIGMLTSLKQLNLAHNNLANVPEEIGQLGQLEILKLNNNG</sequence>
<comment type="caution">
    <text evidence="4">The sequence shown here is derived from an EMBL/GenBank/DDBJ whole genome shotgun (WGS) entry which is preliminary data.</text>
</comment>
<keyword evidence="2" id="KW-0677">Repeat</keyword>
<feature type="non-terminal residue" evidence="4">
    <location>
        <position position="1"/>
    </location>
</feature>
<dbReference type="SUPFAM" id="SSF52075">
    <property type="entry name" value="Outer arm dynein light chain 1"/>
    <property type="match status" value="1"/>
</dbReference>
<feature type="region of interest" description="Disordered" evidence="3">
    <location>
        <begin position="1"/>
        <end position="28"/>
    </location>
</feature>
<feature type="non-terminal residue" evidence="4">
    <location>
        <position position="174"/>
    </location>
</feature>
<dbReference type="SMART" id="SM00369">
    <property type="entry name" value="LRR_TYP"/>
    <property type="match status" value="2"/>
</dbReference>
<dbReference type="PROSITE" id="PS51450">
    <property type="entry name" value="LRR"/>
    <property type="match status" value="1"/>
</dbReference>
<evidence type="ECO:0008006" key="6">
    <source>
        <dbReference type="Google" id="ProtNLM"/>
    </source>
</evidence>
<accession>A0AA38FRC8</accession>
<evidence type="ECO:0000313" key="5">
    <source>
        <dbReference type="Proteomes" id="UP000824469"/>
    </source>
</evidence>
<proteinExistence type="predicted"/>
<dbReference type="OMA" id="CTIVDIP"/>
<name>A0AA38FRC8_TAXCH</name>